<accession>A0A9J8AB02</accession>
<proteinExistence type="predicted"/>
<dbReference type="FunFam" id="2.30.42.10:FF:000031">
    <property type="entry name" value="Glutamate receptor interacting protein 1"/>
    <property type="match status" value="1"/>
</dbReference>
<feature type="domain" description="PDZ" evidence="5">
    <location>
        <begin position="213"/>
        <end position="297"/>
    </location>
</feature>
<dbReference type="PANTHER" id="PTHR46227">
    <property type="entry name" value="GLUTAMATE RECEPTOR-INTERACTING PROTEIN GRIP"/>
    <property type="match status" value="1"/>
</dbReference>
<keyword evidence="7" id="KW-1185">Reference proteome</keyword>
<dbReference type="CDD" id="cd06685">
    <property type="entry name" value="PDZ7_GRIP1-2-like"/>
    <property type="match status" value="1"/>
</dbReference>
<feature type="compositionally biased region" description="Basic residues" evidence="4">
    <location>
        <begin position="346"/>
        <end position="356"/>
    </location>
</feature>
<dbReference type="Pfam" id="PF17820">
    <property type="entry name" value="PDZ_6"/>
    <property type="match status" value="1"/>
</dbReference>
<feature type="domain" description="PDZ" evidence="5">
    <location>
        <begin position="22"/>
        <end position="105"/>
    </location>
</feature>
<dbReference type="SUPFAM" id="SSF50156">
    <property type="entry name" value="PDZ domain-like"/>
    <property type="match status" value="7"/>
</dbReference>
<evidence type="ECO:0000313" key="6">
    <source>
        <dbReference type="Ensembl" id="ENSCCRP00000142207.1"/>
    </source>
</evidence>
<feature type="domain" description="PDZ" evidence="5">
    <location>
        <begin position="100"/>
        <end position="199"/>
    </location>
</feature>
<dbReference type="GeneTree" id="ENSGT00940000155615"/>
<dbReference type="CDD" id="cd06681">
    <property type="entry name" value="PDZ2_GRIP1-2-like"/>
    <property type="match status" value="1"/>
</dbReference>
<feature type="compositionally biased region" description="Low complexity" evidence="4">
    <location>
        <begin position="318"/>
        <end position="332"/>
    </location>
</feature>
<feature type="region of interest" description="Disordered" evidence="4">
    <location>
        <begin position="664"/>
        <end position="690"/>
    </location>
</feature>
<feature type="compositionally biased region" description="Low complexity" evidence="4">
    <location>
        <begin position="359"/>
        <end position="368"/>
    </location>
</feature>
<dbReference type="Ensembl" id="ENSCCRT00000149298.1">
    <property type="protein sequence ID" value="ENSCCRP00000142207.1"/>
    <property type="gene ID" value="ENSCCRG00000052489.2"/>
</dbReference>
<dbReference type="InterPro" id="IPR041489">
    <property type="entry name" value="PDZ_6"/>
</dbReference>
<dbReference type="InterPro" id="IPR043545">
    <property type="entry name" value="GRIP1/2"/>
</dbReference>
<evidence type="ECO:0000313" key="7">
    <source>
        <dbReference type="Proteomes" id="UP001108240"/>
    </source>
</evidence>
<dbReference type="FunFam" id="2.30.42.10:FF:000023">
    <property type="entry name" value="Glutamate receptor interacting protein 1"/>
    <property type="match status" value="1"/>
</dbReference>
<dbReference type="GO" id="GO:0098887">
    <property type="term" value="P:neurotransmitter receptor transport, endosome to postsynaptic membrane"/>
    <property type="evidence" value="ECO:0007669"/>
    <property type="project" value="TreeGrafter"/>
</dbReference>
<dbReference type="CDD" id="cd06684">
    <property type="entry name" value="PDZ3_GRIP1-2-like"/>
    <property type="match status" value="1"/>
</dbReference>
<feature type="compositionally biased region" description="Basic and acidic residues" evidence="4">
    <location>
        <begin position="664"/>
        <end position="673"/>
    </location>
</feature>
<feature type="compositionally biased region" description="Acidic residues" evidence="4">
    <location>
        <begin position="674"/>
        <end position="685"/>
    </location>
</feature>
<evidence type="ECO:0000256" key="3">
    <source>
        <dbReference type="ARBA" id="ARBA00022737"/>
    </source>
</evidence>
<dbReference type="GO" id="GO:0005737">
    <property type="term" value="C:cytoplasm"/>
    <property type="evidence" value="ECO:0007669"/>
    <property type="project" value="UniProtKB-SubCell"/>
</dbReference>
<feature type="domain" description="PDZ" evidence="5">
    <location>
        <begin position="482"/>
        <end position="567"/>
    </location>
</feature>
<dbReference type="FunFam" id="2.30.42.10:FF:000035">
    <property type="entry name" value="Glutamate receptor interacting protein 1"/>
    <property type="match status" value="1"/>
</dbReference>
<dbReference type="PANTHER" id="PTHR46227:SF4">
    <property type="entry name" value="GLUTAMATE RECEPTOR-INTERACTING PROTEIN 2"/>
    <property type="match status" value="1"/>
</dbReference>
<dbReference type="InterPro" id="IPR001478">
    <property type="entry name" value="PDZ"/>
</dbReference>
<reference evidence="6" key="1">
    <citation type="submission" date="2025-08" db="UniProtKB">
        <authorList>
            <consortium name="Ensembl"/>
        </authorList>
    </citation>
    <scope>IDENTIFICATION</scope>
</reference>
<dbReference type="CDD" id="cd06683">
    <property type="entry name" value="PDZ6_GRIP1-2-like"/>
    <property type="match status" value="1"/>
</dbReference>
<evidence type="ECO:0000256" key="4">
    <source>
        <dbReference type="SAM" id="MobiDB-lite"/>
    </source>
</evidence>
<feature type="domain" description="PDZ" evidence="5">
    <location>
        <begin position="582"/>
        <end position="664"/>
    </location>
</feature>
<dbReference type="CDD" id="cd06687">
    <property type="entry name" value="PDZ1_GRIP1-2-like"/>
    <property type="match status" value="1"/>
</dbReference>
<comment type="subcellular location">
    <subcellularLocation>
        <location evidence="1">Cytoplasm</location>
    </subcellularLocation>
</comment>
<dbReference type="Proteomes" id="UP001108240">
    <property type="component" value="Unplaced"/>
</dbReference>
<feature type="region of interest" description="Disordered" evidence="4">
    <location>
        <begin position="975"/>
        <end position="1001"/>
    </location>
</feature>
<dbReference type="FunFam" id="2.30.42.10:FF:000022">
    <property type="entry name" value="Glutamate receptor interacting protein 1"/>
    <property type="match status" value="1"/>
</dbReference>
<dbReference type="FunFam" id="2.30.42.10:FF:000025">
    <property type="entry name" value="Glutamate receptor interacting protein 1"/>
    <property type="match status" value="1"/>
</dbReference>
<evidence type="ECO:0000256" key="1">
    <source>
        <dbReference type="ARBA" id="ARBA00004496"/>
    </source>
</evidence>
<dbReference type="PROSITE" id="PS50106">
    <property type="entry name" value="PDZ"/>
    <property type="match status" value="7"/>
</dbReference>
<dbReference type="Pfam" id="PF00595">
    <property type="entry name" value="PDZ"/>
    <property type="match status" value="6"/>
</dbReference>
<evidence type="ECO:0000256" key="2">
    <source>
        <dbReference type="ARBA" id="ARBA00022490"/>
    </source>
</evidence>
<reference evidence="6" key="2">
    <citation type="submission" date="2025-09" db="UniProtKB">
        <authorList>
            <consortium name="Ensembl"/>
        </authorList>
    </citation>
    <scope>IDENTIFICATION</scope>
</reference>
<protein>
    <recommendedName>
        <fullName evidence="5">PDZ domain-containing protein</fullName>
    </recommendedName>
</protein>
<feature type="domain" description="PDZ" evidence="5">
    <location>
        <begin position="887"/>
        <end position="969"/>
    </location>
</feature>
<dbReference type="InterPro" id="IPR036034">
    <property type="entry name" value="PDZ_sf"/>
</dbReference>
<dbReference type="FunFam" id="2.30.42.10:FF:000034">
    <property type="entry name" value="Glutamate receptor interacting protein 1"/>
    <property type="match status" value="1"/>
</dbReference>
<sequence length="1001" mass="108437">MGPDNSLTSRRQSIPELRGVTLVELIKKEGSTLGLTISGGTDKDGKPRVSNLRPGGLAARSDQLNVGDYIKSVNGINLTKLRHDEIISLLKNVGERVVLEVEYELPSPGRKLSIMTFACLHFNMCYNTGGSHEDWHRSRPLVVTHVRPGGPADREGTLKAGDRILSVDGVVLHSAPLSDALTVLTQCGQEALFQIEYDVSIMDSVTNASGPLLVEIAKAPGASLGITLTTAMHRNKQAIVIDKIKPASVVDRSGALHVGDHILSIDGTSTEHCSVLEATQLLASTTDQTKLEILPAHQTRLPGKPQDTAVVCTNFSPGSTTTSGMTSQGSSTLPRAAPPMSPRNSMLKRRQRKKEHKSSSVSLASSSVGPGGQIIHTESSEVTLRGDPLNGFGVQLQGGIFATETLSAPPLIRFIEPDSSAERCGLLQVGDRVLSINGIPTEDGTLEEANQLLRDAALANKVTLEIEFDVAESVVPSSGTFHVKLQKKRGVELGITISGKTSKKPGEPLIISDIKKGSIAHRTGTLEPGDKLLAIDNIRLENCSMEDAVQILQQSEDLLKLKIRKDEDNSDEQESSGSIIYTVELKRYGGPLGITISGTEEPFDPIIISGLTKRGLAERTGAIHVGDRILAINSVSLKGKPLSEAIHLLQMAGETVTLKIKKQTDTADDKNDLDNELSDNEDDMTDSQKTNKLSDIYSTTIPSVDSAMESWDGSGIDGGYSSQGAYTHQAAGIALHPHEWRNSKQRNSTPPPSRRKNYPFSLTGCNVCVCCRYSSQPHADGLMMEQEDSFWCQALEDLETCGQSELLREIEASIMTGSALSLGVEGGKAHGETVNQPHLSPLRKAPHLVNETKNKSTLRMSEKTWESRRIKEEIQDILSPTPLELHKVTVMKDPESDDFGFSVSDGFLEKGVYVNMIRPEGPADRAGLKPYDRILQVNHVRTREFDCCLAVPLITEAGDKLELVISRNPLAQPGVAQPHDCHPHFNPVGHSREHQTSTLDL</sequence>
<dbReference type="CDD" id="cd06686">
    <property type="entry name" value="PDZ4_GRIP1-2-like"/>
    <property type="match status" value="1"/>
</dbReference>
<name>A0A9J8AB02_CYPCA</name>
<keyword evidence="3" id="KW-0677">Repeat</keyword>
<dbReference type="AlphaFoldDB" id="A0A9J8AB02"/>
<feature type="region of interest" description="Disordered" evidence="4">
    <location>
        <begin position="737"/>
        <end position="756"/>
    </location>
</feature>
<dbReference type="CDD" id="cd06682">
    <property type="entry name" value="PDZ5_GRIP1-2-like"/>
    <property type="match status" value="1"/>
</dbReference>
<dbReference type="SMART" id="SM00228">
    <property type="entry name" value="PDZ"/>
    <property type="match status" value="7"/>
</dbReference>
<organism evidence="6 7">
    <name type="scientific">Cyprinus carpio carpio</name>
    <dbReference type="NCBI Taxonomy" id="630221"/>
    <lineage>
        <taxon>Eukaryota</taxon>
        <taxon>Metazoa</taxon>
        <taxon>Chordata</taxon>
        <taxon>Craniata</taxon>
        <taxon>Vertebrata</taxon>
        <taxon>Euteleostomi</taxon>
        <taxon>Actinopterygii</taxon>
        <taxon>Neopterygii</taxon>
        <taxon>Teleostei</taxon>
        <taxon>Ostariophysi</taxon>
        <taxon>Cypriniformes</taxon>
        <taxon>Cyprinidae</taxon>
        <taxon>Cyprininae</taxon>
        <taxon>Cyprinus</taxon>
    </lineage>
</organism>
<keyword evidence="2" id="KW-0963">Cytoplasm</keyword>
<dbReference type="Gene3D" id="2.30.42.10">
    <property type="match status" value="7"/>
</dbReference>
<dbReference type="FunFam" id="2.30.42.10:FF:000021">
    <property type="entry name" value="Glutamate receptor interacting protein 1"/>
    <property type="match status" value="1"/>
</dbReference>
<feature type="region of interest" description="Disordered" evidence="4">
    <location>
        <begin position="316"/>
        <end position="374"/>
    </location>
</feature>
<evidence type="ECO:0000259" key="5">
    <source>
        <dbReference type="PROSITE" id="PS50106"/>
    </source>
</evidence>
<feature type="domain" description="PDZ" evidence="5">
    <location>
        <begin position="381"/>
        <end position="456"/>
    </location>
</feature>